<keyword evidence="3" id="KW-1185">Reference proteome</keyword>
<protein>
    <recommendedName>
        <fullName evidence="4">Mannosyltransferase</fullName>
    </recommendedName>
</protein>
<organism evidence="2 3">
    <name type="scientific">Terfezia boudieri ATCC MYA-4762</name>
    <dbReference type="NCBI Taxonomy" id="1051890"/>
    <lineage>
        <taxon>Eukaryota</taxon>
        <taxon>Fungi</taxon>
        <taxon>Dikarya</taxon>
        <taxon>Ascomycota</taxon>
        <taxon>Pezizomycotina</taxon>
        <taxon>Pezizomycetes</taxon>
        <taxon>Pezizales</taxon>
        <taxon>Pezizaceae</taxon>
        <taxon>Terfezia</taxon>
    </lineage>
</organism>
<reference evidence="2 3" key="1">
    <citation type="journal article" date="2018" name="Nat. Ecol. Evol.">
        <title>Pezizomycetes genomes reveal the molecular basis of ectomycorrhizal truffle lifestyle.</title>
        <authorList>
            <person name="Murat C."/>
            <person name="Payen T."/>
            <person name="Noel B."/>
            <person name="Kuo A."/>
            <person name="Morin E."/>
            <person name="Chen J."/>
            <person name="Kohler A."/>
            <person name="Krizsan K."/>
            <person name="Balestrini R."/>
            <person name="Da Silva C."/>
            <person name="Montanini B."/>
            <person name="Hainaut M."/>
            <person name="Levati E."/>
            <person name="Barry K.W."/>
            <person name="Belfiori B."/>
            <person name="Cichocki N."/>
            <person name="Clum A."/>
            <person name="Dockter R.B."/>
            <person name="Fauchery L."/>
            <person name="Guy J."/>
            <person name="Iotti M."/>
            <person name="Le Tacon F."/>
            <person name="Lindquist E.A."/>
            <person name="Lipzen A."/>
            <person name="Malagnac F."/>
            <person name="Mello A."/>
            <person name="Molinier V."/>
            <person name="Miyauchi S."/>
            <person name="Poulain J."/>
            <person name="Riccioni C."/>
            <person name="Rubini A."/>
            <person name="Sitrit Y."/>
            <person name="Splivallo R."/>
            <person name="Traeger S."/>
            <person name="Wang M."/>
            <person name="Zifcakova L."/>
            <person name="Wipf D."/>
            <person name="Zambonelli A."/>
            <person name="Paolocci F."/>
            <person name="Nowrousian M."/>
            <person name="Ottonello S."/>
            <person name="Baldrian P."/>
            <person name="Spatafora J.W."/>
            <person name="Henrissat B."/>
            <person name="Nagy L.G."/>
            <person name="Aury J.M."/>
            <person name="Wincker P."/>
            <person name="Grigoriev I.V."/>
            <person name="Bonfante P."/>
            <person name="Martin F.M."/>
        </authorList>
    </citation>
    <scope>NUCLEOTIDE SEQUENCE [LARGE SCALE GENOMIC DNA]</scope>
    <source>
        <strain evidence="2 3">ATCC MYA-4762</strain>
    </source>
</reference>
<proteinExistence type="predicted"/>
<dbReference type="AlphaFoldDB" id="A0A3N4LQX8"/>
<feature type="transmembrane region" description="Helical" evidence="1">
    <location>
        <begin position="81"/>
        <end position="104"/>
    </location>
</feature>
<dbReference type="Proteomes" id="UP000267821">
    <property type="component" value="Unassembled WGS sequence"/>
</dbReference>
<keyword evidence="1" id="KW-1133">Transmembrane helix</keyword>
<sequence length="184" mass="21583">MGFQYFIVSIPIVSYCKIIGLPPLFPLYSLIPTFTLFFLLSVSYISQEDYFKIFHQQMYTDIMYHFFHQALHVGTDIGAGFISNGLLFCVVLCFIILFLAVFWVGKQAAGESYGNVKMPGNGLLRACHFLFLSQIPHRDTFVFIPYWWLHRLFNPQKRYLWLGVDLALKPLWEDAMHFRFETKI</sequence>
<dbReference type="EMBL" id="ML121538">
    <property type="protein sequence ID" value="RPB25337.1"/>
    <property type="molecule type" value="Genomic_DNA"/>
</dbReference>
<evidence type="ECO:0008006" key="4">
    <source>
        <dbReference type="Google" id="ProtNLM"/>
    </source>
</evidence>
<gene>
    <name evidence="2" type="ORF">L211DRAFT_116279</name>
</gene>
<evidence type="ECO:0000256" key="1">
    <source>
        <dbReference type="SAM" id="Phobius"/>
    </source>
</evidence>
<evidence type="ECO:0000313" key="3">
    <source>
        <dbReference type="Proteomes" id="UP000267821"/>
    </source>
</evidence>
<name>A0A3N4LQX8_9PEZI</name>
<keyword evidence="1" id="KW-0812">Transmembrane</keyword>
<feature type="transmembrane region" description="Helical" evidence="1">
    <location>
        <begin position="27"/>
        <end position="45"/>
    </location>
</feature>
<accession>A0A3N4LQX8</accession>
<evidence type="ECO:0000313" key="2">
    <source>
        <dbReference type="EMBL" id="RPB25337.1"/>
    </source>
</evidence>
<keyword evidence="1" id="KW-0472">Membrane</keyword>
<dbReference type="InParanoid" id="A0A3N4LQX8"/>